<dbReference type="InterPro" id="IPR025533">
    <property type="entry name" value="DUF4419"/>
</dbReference>
<evidence type="ECO:0008006" key="3">
    <source>
        <dbReference type="Google" id="ProtNLM"/>
    </source>
</evidence>
<keyword evidence="2" id="KW-1185">Reference proteome</keyword>
<sequence length="434" mass="47693">MPVTFKVANHKAETVAGTGSANYSTGKTAREILAGACAKQYKNAGVICGTSFDDPHSNRLATEANLRRQSSLKVSARSTVTNVIPKGNGFFHALSEAYNRHHHLVLRPDDVWLAILVQFNFFVNANSEALRASFVAHEGQKTLMVERATLTDFGEFARAMTDEIDKNVVDPTLRSWALPNFSTTTVKDTTVASIMLMATLKAYFQYKFSNMICGIPSVTLEGEKADWEALLQRAEKLKEYGIETIAWYHLLVPVLTRFVKAFDDPEAKSNISFWSKVADYKSGSGMSSYTGWASAFAVFSEKGKWIGHPLKRGRPSRQSTTPPELMSTEEFWATYLQQGLLAAKSRLILDGTPYHAVDGKDVPPCYAEVDVLLQNKGTDEQTATSMIAGVIGLEVCSSSQLGLPSQAAEDEPGVDDVIKPLAGWWLFEKLNANA</sequence>
<dbReference type="Pfam" id="PF14388">
    <property type="entry name" value="DUF4419"/>
    <property type="match status" value="1"/>
</dbReference>
<gene>
    <name evidence="1" type="ORF">HMN09_00741800</name>
</gene>
<dbReference type="Proteomes" id="UP000613580">
    <property type="component" value="Unassembled WGS sequence"/>
</dbReference>
<proteinExistence type="predicted"/>
<dbReference type="OrthoDB" id="9978173at2759"/>
<comment type="caution">
    <text evidence="1">The sequence shown here is derived from an EMBL/GenBank/DDBJ whole genome shotgun (WGS) entry which is preliminary data.</text>
</comment>
<dbReference type="AlphaFoldDB" id="A0A8H6SWB4"/>
<dbReference type="PANTHER" id="PTHR31252">
    <property type="entry name" value="DUF4419 DOMAIN-CONTAINING PROTEIN"/>
    <property type="match status" value="1"/>
</dbReference>
<dbReference type="EMBL" id="JACAZE010000009">
    <property type="protein sequence ID" value="KAF7305876.1"/>
    <property type="molecule type" value="Genomic_DNA"/>
</dbReference>
<evidence type="ECO:0000313" key="2">
    <source>
        <dbReference type="Proteomes" id="UP000613580"/>
    </source>
</evidence>
<dbReference type="PANTHER" id="PTHR31252:SF11">
    <property type="entry name" value="DUF4419 DOMAIN-CONTAINING PROTEIN"/>
    <property type="match status" value="1"/>
</dbReference>
<organism evidence="1 2">
    <name type="scientific">Mycena chlorophos</name>
    <name type="common">Agaric fungus</name>
    <name type="synonym">Agaricus chlorophos</name>
    <dbReference type="NCBI Taxonomy" id="658473"/>
    <lineage>
        <taxon>Eukaryota</taxon>
        <taxon>Fungi</taxon>
        <taxon>Dikarya</taxon>
        <taxon>Basidiomycota</taxon>
        <taxon>Agaricomycotina</taxon>
        <taxon>Agaricomycetes</taxon>
        <taxon>Agaricomycetidae</taxon>
        <taxon>Agaricales</taxon>
        <taxon>Marasmiineae</taxon>
        <taxon>Mycenaceae</taxon>
        <taxon>Mycena</taxon>
    </lineage>
</organism>
<evidence type="ECO:0000313" key="1">
    <source>
        <dbReference type="EMBL" id="KAF7305876.1"/>
    </source>
</evidence>
<accession>A0A8H6SWB4</accession>
<protein>
    <recommendedName>
        <fullName evidence="3">DUF4419 domain-containing protein</fullName>
    </recommendedName>
</protein>
<name>A0A8H6SWB4_MYCCL</name>
<reference evidence="1" key="1">
    <citation type="submission" date="2020-05" db="EMBL/GenBank/DDBJ databases">
        <title>Mycena genomes resolve the evolution of fungal bioluminescence.</title>
        <authorList>
            <person name="Tsai I.J."/>
        </authorList>
    </citation>
    <scope>NUCLEOTIDE SEQUENCE</scope>
    <source>
        <strain evidence="1">110903Hualien_Pintung</strain>
    </source>
</reference>